<dbReference type="CDD" id="cd00200">
    <property type="entry name" value="WD40"/>
    <property type="match status" value="1"/>
</dbReference>
<evidence type="ECO:0000313" key="6">
    <source>
        <dbReference type="Proteomes" id="UP001218218"/>
    </source>
</evidence>
<dbReference type="GO" id="GO:1990234">
    <property type="term" value="C:transferase complex"/>
    <property type="evidence" value="ECO:0007669"/>
    <property type="project" value="UniProtKB-ARBA"/>
</dbReference>
<accession>A0AAD6Z6Z7</accession>
<evidence type="ECO:0000313" key="5">
    <source>
        <dbReference type="EMBL" id="KAJ7310679.1"/>
    </source>
</evidence>
<dbReference type="InterPro" id="IPR020472">
    <property type="entry name" value="WD40_PAC1"/>
</dbReference>
<evidence type="ECO:0000256" key="1">
    <source>
        <dbReference type="ARBA" id="ARBA00022574"/>
    </source>
</evidence>
<dbReference type="Gene3D" id="3.40.50.300">
    <property type="entry name" value="P-loop containing nucleotide triphosphate hydrolases"/>
    <property type="match status" value="1"/>
</dbReference>
<dbReference type="SMART" id="SM00320">
    <property type="entry name" value="WD40"/>
    <property type="match status" value="3"/>
</dbReference>
<dbReference type="PROSITE" id="PS50082">
    <property type="entry name" value="WD_REPEATS_2"/>
    <property type="match status" value="3"/>
</dbReference>
<keyword evidence="1 3" id="KW-0853">WD repeat</keyword>
<evidence type="ECO:0000256" key="3">
    <source>
        <dbReference type="PROSITE-ProRule" id="PRU00221"/>
    </source>
</evidence>
<feature type="repeat" description="WD" evidence="3">
    <location>
        <begin position="671"/>
        <end position="712"/>
    </location>
</feature>
<keyword evidence="6" id="KW-1185">Reference proteome</keyword>
<dbReference type="PROSITE" id="PS50294">
    <property type="entry name" value="WD_REPEATS_REGION"/>
    <property type="match status" value="3"/>
</dbReference>
<feature type="non-terminal residue" evidence="5">
    <location>
        <position position="1"/>
    </location>
</feature>
<sequence length="726" mass="80421">MLLPWFAPKALFNADTVAGTSARLPCTENTRVGLISRLKQWANSTKSSPIFWLSGMAGTGKSTVTYMLCECWLREHRLGASFFCSRDDEKARSHISIIPTISQQLLSLSKPFAKCIEGVPIEVIIPASAQHVQQLLVQPWSQATASQAKVQLRKTKPVVVVIDALDEIENDQGSELVKQLIQAISSFKGLCGLKFLITSRPHPRIVNECSSINQKAIYHIEDIDPKQASQDIQCFLNAELPDLSPEQLENITLDSRGLFIYASTIVRYLCPPNLVLSPNQKAKRLDMLKTPGHHATRANSQYDFLIDSLYKGILTEALLGVGQEVEVVKCVLYCVVTTRHPLQVSDLAPLVIDVTEEPDEIAVHNSLQLFYSVLYVSQCDKCIYTFRKSFADFILDPGCSPELANPARSYFGDRTHDCLGIMSKSLHFNICNIKLSFLLDEDDNNLPDQVATNIGSELRYACQYWAAHLISVHDPQDVQQLSTFCSLKVLFWMEAMNLLKLNCRLPLHLARIWALQVNNEIVTLLLNLYMAASQRLWASFIESPAVRSTPHLWISSLTTELALTSTSDSSALGKWQKHFPGLPSLKCRGIFDCVRSVAFSPNGVQIVSGSDDGTERIWDAATGNEVMKMEGHNHYVLSVAFSPNGAQIVSGSADTTVQIWDAATGNEVMKMEGHNHCVLSVAFSPNGAQIVSGSADKTVRIWDVATRNKVTKMEGHSDRVKSVALS</sequence>
<feature type="repeat" description="WD" evidence="3">
    <location>
        <begin position="629"/>
        <end position="670"/>
    </location>
</feature>
<name>A0AAD6Z6Z7_9AGAR</name>
<dbReference type="GO" id="GO:0005634">
    <property type="term" value="C:nucleus"/>
    <property type="evidence" value="ECO:0007669"/>
    <property type="project" value="TreeGrafter"/>
</dbReference>
<comment type="caution">
    <text evidence="5">The sequence shown here is derived from an EMBL/GenBank/DDBJ whole genome shotgun (WGS) entry which is preliminary data.</text>
</comment>
<dbReference type="InterPro" id="IPR036322">
    <property type="entry name" value="WD40_repeat_dom_sf"/>
</dbReference>
<dbReference type="InterPro" id="IPR001680">
    <property type="entry name" value="WD40_rpt"/>
</dbReference>
<evidence type="ECO:0000259" key="4">
    <source>
        <dbReference type="Pfam" id="PF24883"/>
    </source>
</evidence>
<feature type="repeat" description="WD" evidence="3">
    <location>
        <begin position="594"/>
        <end position="628"/>
    </location>
</feature>
<dbReference type="Gene3D" id="2.130.10.10">
    <property type="entry name" value="YVTN repeat-like/Quinoprotein amine dehydrogenase"/>
    <property type="match status" value="1"/>
</dbReference>
<evidence type="ECO:0000256" key="2">
    <source>
        <dbReference type="ARBA" id="ARBA00022737"/>
    </source>
</evidence>
<dbReference type="Proteomes" id="UP001218218">
    <property type="component" value="Unassembled WGS sequence"/>
</dbReference>
<keyword evidence="2" id="KW-0677">Repeat</keyword>
<feature type="domain" description="Nephrocystin 3-like N-terminal" evidence="4">
    <location>
        <begin position="38"/>
        <end position="200"/>
    </location>
</feature>
<protein>
    <recommendedName>
        <fullName evidence="4">Nephrocystin 3-like N-terminal domain-containing protein</fullName>
    </recommendedName>
</protein>
<dbReference type="SUPFAM" id="SSF50978">
    <property type="entry name" value="WD40 repeat-like"/>
    <property type="match status" value="1"/>
</dbReference>
<dbReference type="PANTHER" id="PTHR22847">
    <property type="entry name" value="WD40 REPEAT PROTEIN"/>
    <property type="match status" value="1"/>
</dbReference>
<dbReference type="PROSITE" id="PS00678">
    <property type="entry name" value="WD_REPEATS_1"/>
    <property type="match status" value="2"/>
</dbReference>
<dbReference type="InterPro" id="IPR015943">
    <property type="entry name" value="WD40/YVTN_repeat-like_dom_sf"/>
</dbReference>
<dbReference type="InterPro" id="IPR056884">
    <property type="entry name" value="NPHP3-like_N"/>
</dbReference>
<gene>
    <name evidence="5" type="ORF">DFH08DRAFT_1046444</name>
</gene>
<dbReference type="PRINTS" id="PR00320">
    <property type="entry name" value="GPROTEINBRPT"/>
</dbReference>
<dbReference type="InterPro" id="IPR027417">
    <property type="entry name" value="P-loop_NTPase"/>
</dbReference>
<dbReference type="AlphaFoldDB" id="A0AAD6Z6Z7"/>
<dbReference type="Pfam" id="PF00400">
    <property type="entry name" value="WD40"/>
    <property type="match status" value="3"/>
</dbReference>
<dbReference type="Pfam" id="PF24883">
    <property type="entry name" value="NPHP3_N"/>
    <property type="match status" value="1"/>
</dbReference>
<dbReference type="EMBL" id="JARIHO010000078">
    <property type="protein sequence ID" value="KAJ7310679.1"/>
    <property type="molecule type" value="Genomic_DNA"/>
</dbReference>
<organism evidence="5 6">
    <name type="scientific">Mycena albidolilacea</name>
    <dbReference type="NCBI Taxonomy" id="1033008"/>
    <lineage>
        <taxon>Eukaryota</taxon>
        <taxon>Fungi</taxon>
        <taxon>Dikarya</taxon>
        <taxon>Basidiomycota</taxon>
        <taxon>Agaricomycotina</taxon>
        <taxon>Agaricomycetes</taxon>
        <taxon>Agaricomycetidae</taxon>
        <taxon>Agaricales</taxon>
        <taxon>Marasmiineae</taxon>
        <taxon>Mycenaceae</taxon>
        <taxon>Mycena</taxon>
    </lineage>
</organism>
<proteinExistence type="predicted"/>
<dbReference type="SUPFAM" id="SSF52540">
    <property type="entry name" value="P-loop containing nucleoside triphosphate hydrolases"/>
    <property type="match status" value="1"/>
</dbReference>
<reference evidence="5" key="1">
    <citation type="submission" date="2023-03" db="EMBL/GenBank/DDBJ databases">
        <title>Massive genome expansion in bonnet fungi (Mycena s.s.) driven by repeated elements and novel gene families across ecological guilds.</title>
        <authorList>
            <consortium name="Lawrence Berkeley National Laboratory"/>
            <person name="Harder C.B."/>
            <person name="Miyauchi S."/>
            <person name="Viragh M."/>
            <person name="Kuo A."/>
            <person name="Thoen E."/>
            <person name="Andreopoulos B."/>
            <person name="Lu D."/>
            <person name="Skrede I."/>
            <person name="Drula E."/>
            <person name="Henrissat B."/>
            <person name="Morin E."/>
            <person name="Kohler A."/>
            <person name="Barry K."/>
            <person name="LaButti K."/>
            <person name="Morin E."/>
            <person name="Salamov A."/>
            <person name="Lipzen A."/>
            <person name="Mereny Z."/>
            <person name="Hegedus B."/>
            <person name="Baldrian P."/>
            <person name="Stursova M."/>
            <person name="Weitz H."/>
            <person name="Taylor A."/>
            <person name="Grigoriev I.V."/>
            <person name="Nagy L.G."/>
            <person name="Martin F."/>
            <person name="Kauserud H."/>
        </authorList>
    </citation>
    <scope>NUCLEOTIDE SEQUENCE</scope>
    <source>
        <strain evidence="5">CBHHK002</strain>
    </source>
</reference>
<dbReference type="InterPro" id="IPR019775">
    <property type="entry name" value="WD40_repeat_CS"/>
</dbReference>
<dbReference type="PANTHER" id="PTHR22847:SF637">
    <property type="entry name" value="WD REPEAT DOMAIN 5B"/>
    <property type="match status" value="1"/>
</dbReference>